<dbReference type="InterPro" id="IPR023302">
    <property type="entry name" value="Pept_S9A_N"/>
</dbReference>
<reference evidence="10" key="1">
    <citation type="submission" date="2015-12" db="EMBL/GenBank/DDBJ databases">
        <title>Update maize B73 reference genome by single molecule sequencing technologies.</title>
        <authorList>
            <consortium name="Maize Genome Sequencing Project"/>
            <person name="Ware D."/>
        </authorList>
    </citation>
    <scope>NUCLEOTIDE SEQUENCE [LARGE SCALE GENOMIC DNA]</scope>
    <source>
        <tissue evidence="10">Seedling</tissue>
    </source>
</reference>
<dbReference type="GO" id="GO:0006508">
    <property type="term" value="P:proteolysis"/>
    <property type="evidence" value="ECO:0007669"/>
    <property type="project" value="UniProtKB-KW"/>
</dbReference>
<dbReference type="FunFam" id="2.130.10.120:FF:000001">
    <property type="entry name" value="Prolyl endopeptidase"/>
    <property type="match status" value="1"/>
</dbReference>
<dbReference type="EMBL" id="CM007648">
    <property type="protein sequence ID" value="ONM15070.1"/>
    <property type="molecule type" value="Genomic_DNA"/>
</dbReference>
<dbReference type="Pfam" id="PF00326">
    <property type="entry name" value="Peptidase_S9"/>
    <property type="match status" value="1"/>
</dbReference>
<dbReference type="PANTHER" id="PTHR42881">
    <property type="entry name" value="PROLYL ENDOPEPTIDASE"/>
    <property type="match status" value="1"/>
</dbReference>
<dbReference type="EC" id="3.4.21.26" evidence="3"/>
<keyword evidence="6" id="KW-0720">Serine protease</keyword>
<evidence type="ECO:0000259" key="8">
    <source>
        <dbReference type="Pfam" id="PF00326"/>
    </source>
</evidence>
<dbReference type="InParanoid" id="A0A1D6E3C1"/>
<dbReference type="Pfam" id="PF02897">
    <property type="entry name" value="Peptidase_S9_N"/>
    <property type="match status" value="1"/>
</dbReference>
<dbReference type="AlphaFoldDB" id="A0A1D6E3C1"/>
<dbReference type="IntAct" id="A0A1D6E3C1">
    <property type="interactions" value="2"/>
</dbReference>
<evidence type="ECO:0000313" key="10">
    <source>
        <dbReference type="EMBL" id="ONM15070.1"/>
    </source>
</evidence>
<dbReference type="InterPro" id="IPR002470">
    <property type="entry name" value="Peptidase_S9A"/>
</dbReference>
<evidence type="ECO:0000256" key="3">
    <source>
        <dbReference type="ARBA" id="ARBA00011897"/>
    </source>
</evidence>
<dbReference type="PROSITE" id="PS00708">
    <property type="entry name" value="PRO_ENDOPEP_SER"/>
    <property type="match status" value="1"/>
</dbReference>
<evidence type="ECO:0000256" key="5">
    <source>
        <dbReference type="ARBA" id="ARBA00022801"/>
    </source>
</evidence>
<sequence>MGSLATADGPLPPLKYPQARRDEDIVDDYHGVLVPDPYRWMEQVDSKEVKEFVDAQAAVTSAVLSSCDHRGRLRGQLTALFDHPRFRAPFKRRGSYFYFHNPGLRPHSALYVQHGLGGEPDVLLDPSTFSEDGTVSLGVVGVSDDGEHLAYGTSGSGSDWVTIRVMRVRDKEHLPDTLSWKWQLCSKLELAMVVPVSRDALDSGMKTGVNLNHEVYYHFLGTEQSQDVLCWRDPDHPKYIYIPQVTEDGKYVILSVSETSEPVNKLYYCDLSALAHGLGGVKSAHGNGMLPFVKLVDRFEAYYGLIANDGTQFTFLTNKDAPRYKLARVDVDDDEPGSPWWTDVVPEDEDGKAVLESACAVHGHKLLVSYLSDVRCVLQMRSLVTGELLHDIPVDIGTVSGISGRRCDAEVFVEFASFLTPGIIYRCDVGSAVPEMDVYREISVPGFDRNEFEAKQVFYPSKDGTKIPMFIVSKKEISLDGSHPALLFGYGGFGVSVTPQFSVARVVLMRNLGFVACVANLRGGGEYGEGWHRAGSLANKQNCFDDFVAAGEFLVSAGYTSPARLCVEGGSNGGLLVAACVNQRPDLFGCALAHVGVMDMLRFHKFTIGRAWTCDFGCSENEEEFQWLIKYGSGCLLPLLSVFTKRVGNDALIMQVLPPAQRAAAVGEQTGGRSCQRRRKLPGLRRPVPCNHAADGGPRRPRGAVAHAQIPRAAFASAARSLRARARPPQTALREIRTPLAASPARSLSSTSLPKELAAARLRRERTQRTPRGGCGRSSTPSRPPRRWQPDPAIEPPNRADPSCSTQQVYEEGAKEVALSVVSGINLTQAYLPMANKQWTYTMIEMTEYTVRAIGLERTCGKLISDLASFSGWYCYHIPLFLVLYIFLKHEQIGGIFSEAITGLYILPEHDHISLMFEQFHTFTFVNVLTVSTLQTHKSPACANAPAAVCTEDQDTNIASFIKARLVRKVYFCEISKMKH</sequence>
<evidence type="ECO:0000256" key="6">
    <source>
        <dbReference type="ARBA" id="ARBA00022825"/>
    </source>
</evidence>
<name>A0A1D6E3C1_MAIZE</name>
<feature type="domain" description="Peptidase S9A N-terminal" evidence="9">
    <location>
        <begin position="17"/>
        <end position="431"/>
    </location>
</feature>
<dbReference type="SUPFAM" id="SSF50993">
    <property type="entry name" value="Peptidase/esterase 'gauge' domain"/>
    <property type="match status" value="1"/>
</dbReference>
<evidence type="ECO:0000256" key="7">
    <source>
        <dbReference type="SAM" id="MobiDB-lite"/>
    </source>
</evidence>
<accession>A0A1D6E3C1</accession>
<evidence type="ECO:0000256" key="4">
    <source>
        <dbReference type="ARBA" id="ARBA00022670"/>
    </source>
</evidence>
<dbReference type="InterPro" id="IPR029058">
    <property type="entry name" value="AB_hydrolase_fold"/>
</dbReference>
<evidence type="ECO:0000256" key="1">
    <source>
        <dbReference type="ARBA" id="ARBA00001070"/>
    </source>
</evidence>
<organism evidence="10">
    <name type="scientific">Zea mays</name>
    <name type="common">Maize</name>
    <dbReference type="NCBI Taxonomy" id="4577"/>
    <lineage>
        <taxon>Eukaryota</taxon>
        <taxon>Viridiplantae</taxon>
        <taxon>Streptophyta</taxon>
        <taxon>Embryophyta</taxon>
        <taxon>Tracheophyta</taxon>
        <taxon>Spermatophyta</taxon>
        <taxon>Magnoliopsida</taxon>
        <taxon>Liliopsida</taxon>
        <taxon>Poales</taxon>
        <taxon>Poaceae</taxon>
        <taxon>PACMAD clade</taxon>
        <taxon>Panicoideae</taxon>
        <taxon>Andropogonodae</taxon>
        <taxon>Andropogoneae</taxon>
        <taxon>Tripsacinae</taxon>
        <taxon>Zea</taxon>
    </lineage>
</organism>
<comment type="similarity">
    <text evidence="2">Belongs to the peptidase S9A family.</text>
</comment>
<evidence type="ECO:0000256" key="2">
    <source>
        <dbReference type="ARBA" id="ARBA00005228"/>
    </source>
</evidence>
<dbReference type="Gene3D" id="2.130.10.120">
    <property type="entry name" value="Prolyl oligopeptidase, N-terminal domain"/>
    <property type="match status" value="1"/>
</dbReference>
<dbReference type="SUPFAM" id="SSF53474">
    <property type="entry name" value="alpha/beta-Hydrolases"/>
    <property type="match status" value="1"/>
</dbReference>
<protein>
    <recommendedName>
        <fullName evidence="3">prolyl oligopeptidase</fullName>
        <ecNumber evidence="3">3.4.21.26</ecNumber>
    </recommendedName>
</protein>
<dbReference type="SMR" id="A0A1D6E3C1"/>
<dbReference type="STRING" id="4577.A0A1D6E3C1"/>
<feature type="compositionally biased region" description="Low complexity" evidence="7">
    <location>
        <begin position="738"/>
        <end position="760"/>
    </location>
</feature>
<keyword evidence="4" id="KW-0645">Protease</keyword>
<dbReference type="Gene3D" id="3.40.50.1820">
    <property type="entry name" value="alpha/beta hydrolase"/>
    <property type="match status" value="1"/>
</dbReference>
<dbReference type="InterPro" id="IPR051167">
    <property type="entry name" value="Prolyl_oligopep/macrocyclase"/>
</dbReference>
<gene>
    <name evidence="10" type="ORF">ZEAMMB73_Zm00001d002678</name>
</gene>
<dbReference type="FunCoup" id="A0A1D6E3C1">
    <property type="interactions" value="1819"/>
</dbReference>
<comment type="catalytic activity">
    <reaction evidence="1">
        <text>Hydrolysis of Pro-|-Xaa &gt;&gt; Ala-|-Xaa in oligopeptides.</text>
        <dbReference type="EC" id="3.4.21.26"/>
    </reaction>
</comment>
<dbReference type="PRINTS" id="PR00862">
    <property type="entry name" value="PROLIGOPTASE"/>
</dbReference>
<feature type="region of interest" description="Disordered" evidence="7">
    <location>
        <begin position="719"/>
        <end position="805"/>
    </location>
</feature>
<dbReference type="FunFam" id="3.40.50.1820:FF:000005">
    <property type="entry name" value="Prolyl endopeptidase"/>
    <property type="match status" value="1"/>
</dbReference>
<dbReference type="PANTHER" id="PTHR42881:SF1">
    <property type="entry name" value="PROLYL ENDOPEPTIDASE"/>
    <property type="match status" value="1"/>
</dbReference>
<dbReference type="GO" id="GO:0004252">
    <property type="term" value="F:serine-type endopeptidase activity"/>
    <property type="evidence" value="ECO:0007669"/>
    <property type="project" value="UniProtKB-EC"/>
</dbReference>
<dbReference type="ExpressionAtlas" id="A0A1D6E3C1">
    <property type="expression patterns" value="baseline and differential"/>
</dbReference>
<evidence type="ECO:0000259" key="9">
    <source>
        <dbReference type="Pfam" id="PF02897"/>
    </source>
</evidence>
<keyword evidence="5" id="KW-0378">Hydrolase</keyword>
<dbReference type="InterPro" id="IPR001375">
    <property type="entry name" value="Peptidase_S9_cat"/>
</dbReference>
<feature type="domain" description="Peptidase S9 prolyl oligopeptidase catalytic" evidence="8">
    <location>
        <begin position="499"/>
        <end position="631"/>
    </location>
</feature>
<proteinExistence type="inferred from homology"/>
<feature type="region of interest" description="Disordered" evidence="7">
    <location>
        <begin position="668"/>
        <end position="705"/>
    </location>
</feature>
<dbReference type="InterPro" id="IPR002471">
    <property type="entry name" value="Pept_S9_AS"/>
</dbReference>